<dbReference type="Gene3D" id="3.30.170.10">
    <property type="entry name" value="Cyclin-dependent kinase, regulatory subunit"/>
    <property type="match status" value="1"/>
</dbReference>
<evidence type="ECO:0000313" key="6">
    <source>
        <dbReference type="EMBL" id="KAJ1646491.1"/>
    </source>
</evidence>
<dbReference type="GO" id="GO:0051301">
    <property type="term" value="P:cell division"/>
    <property type="evidence" value="ECO:0007669"/>
    <property type="project" value="UniProtKB-UniRule"/>
</dbReference>
<feature type="region of interest" description="Disordered" evidence="5">
    <location>
        <begin position="1"/>
        <end position="20"/>
    </location>
</feature>
<organism evidence="6 7">
    <name type="scientific">Coemansia asiatica</name>
    <dbReference type="NCBI Taxonomy" id="1052880"/>
    <lineage>
        <taxon>Eukaryota</taxon>
        <taxon>Fungi</taxon>
        <taxon>Fungi incertae sedis</taxon>
        <taxon>Zoopagomycota</taxon>
        <taxon>Kickxellomycotina</taxon>
        <taxon>Kickxellomycetes</taxon>
        <taxon>Kickxellales</taxon>
        <taxon>Kickxellaceae</taxon>
        <taxon>Coemansia</taxon>
    </lineage>
</organism>
<evidence type="ECO:0000256" key="3">
    <source>
        <dbReference type="ARBA" id="ARBA00023306"/>
    </source>
</evidence>
<dbReference type="AlphaFoldDB" id="A0A9W8CK26"/>
<keyword evidence="2 4" id="KW-0132">Cell division</keyword>
<keyword evidence="3 4" id="KW-0131">Cell cycle</keyword>
<reference evidence="6" key="1">
    <citation type="submission" date="2022-07" db="EMBL/GenBank/DDBJ databases">
        <title>Phylogenomic reconstructions and comparative analyses of Kickxellomycotina fungi.</title>
        <authorList>
            <person name="Reynolds N.K."/>
            <person name="Stajich J.E."/>
            <person name="Barry K."/>
            <person name="Grigoriev I.V."/>
            <person name="Crous P."/>
            <person name="Smith M.E."/>
        </authorList>
    </citation>
    <scope>NUCLEOTIDE SEQUENCE</scope>
    <source>
        <strain evidence="6">NBRC 105413</strain>
    </source>
</reference>
<evidence type="ECO:0000256" key="1">
    <source>
        <dbReference type="ARBA" id="ARBA00007782"/>
    </source>
</evidence>
<evidence type="ECO:0000256" key="4">
    <source>
        <dbReference type="RuleBase" id="RU311113"/>
    </source>
</evidence>
<evidence type="ECO:0000256" key="5">
    <source>
        <dbReference type="SAM" id="MobiDB-lite"/>
    </source>
</evidence>
<name>A0A9W8CK26_9FUNG</name>
<dbReference type="SUPFAM" id="SSF55637">
    <property type="entry name" value="Cell cycle regulatory proteins"/>
    <property type="match status" value="1"/>
</dbReference>
<comment type="caution">
    <text evidence="6">The sequence shown here is derived from an EMBL/GenBank/DDBJ whole genome shotgun (WGS) entry which is preliminary data.</text>
</comment>
<dbReference type="Pfam" id="PF01111">
    <property type="entry name" value="CKS"/>
    <property type="match status" value="1"/>
</dbReference>
<dbReference type="GO" id="GO:0016538">
    <property type="term" value="F:cyclin-dependent protein serine/threonine kinase regulator activity"/>
    <property type="evidence" value="ECO:0007669"/>
    <property type="project" value="InterPro"/>
</dbReference>
<comment type="function">
    <text evidence="4">Binds to the catalytic subunit of the cyclin dependent kinases and is essential for their biological function.</text>
</comment>
<comment type="similarity">
    <text evidence="1 4">Belongs to the CKS family.</text>
</comment>
<dbReference type="PRINTS" id="PR00296">
    <property type="entry name" value="CYCLINKINASE"/>
</dbReference>
<dbReference type="EMBL" id="JANBOH010000059">
    <property type="protein sequence ID" value="KAJ1646491.1"/>
    <property type="molecule type" value="Genomic_DNA"/>
</dbReference>
<dbReference type="InterPro" id="IPR036858">
    <property type="entry name" value="Cyclin-dep_kinase_reg-sub_sf"/>
</dbReference>
<gene>
    <name evidence="6" type="primary">CKS1</name>
    <name evidence="6" type="ORF">LPJ64_002040</name>
</gene>
<sequence length="117" mass="13795">MMSFSKETKPTAGDSRPKLTLEQQKTADILKYSEDIYYSDRYDDDEHEYRHVSLPEGLRKYLPHPMRLLTEAEWRGLGVRQSLGWVHFMVHEPEPHMLLFKRPKNQAAIKQSALHSK</sequence>
<evidence type="ECO:0000256" key="2">
    <source>
        <dbReference type="ARBA" id="ARBA00022618"/>
    </source>
</evidence>
<proteinExistence type="inferred from homology"/>
<dbReference type="PANTHER" id="PTHR23415">
    <property type="entry name" value="CYCLIN-DEPENDENT KINASES REGULATORY SUBUNIT/60S RIBOSOME SUBUNIT BIOGENESIS PROTEIN NIP7"/>
    <property type="match status" value="1"/>
</dbReference>
<dbReference type="SMART" id="SM01084">
    <property type="entry name" value="CKS"/>
    <property type="match status" value="1"/>
</dbReference>
<dbReference type="Proteomes" id="UP001145021">
    <property type="component" value="Unassembled WGS sequence"/>
</dbReference>
<evidence type="ECO:0000313" key="7">
    <source>
        <dbReference type="Proteomes" id="UP001145021"/>
    </source>
</evidence>
<protein>
    <recommendedName>
        <fullName evidence="4">Cyclin-dependent kinases regulatory subunit</fullName>
    </recommendedName>
</protein>
<dbReference type="InterPro" id="IPR000789">
    <property type="entry name" value="Cyclin-dep_kinase_reg-sub"/>
</dbReference>
<accession>A0A9W8CK26</accession>
<keyword evidence="7" id="KW-1185">Reference proteome</keyword>
<dbReference type="FunFam" id="3.30.170.10:FF:000001">
    <property type="entry name" value="Cyclin-dependent kinases regulatory subunit"/>
    <property type="match status" value="1"/>
</dbReference>